<proteinExistence type="predicted"/>
<dbReference type="InterPro" id="IPR007460">
    <property type="entry name" value="BrnT_toxin"/>
</dbReference>
<sequence>MDFEWDDFKNERCFRDRGFDFAYAVRAFFDRDRIIHLDRRYSYGENRYQLMGMIDNRLFVVIYTYRKDVIRIISARKANSREVKLYENDKAKD</sequence>
<reference evidence="1 2" key="1">
    <citation type="journal article" date="2020" name="ISME J.">
        <title>Comparative genomics reveals insights into cyanobacterial evolution and habitat adaptation.</title>
        <authorList>
            <person name="Chen M.Y."/>
            <person name="Teng W.K."/>
            <person name="Zhao L."/>
            <person name="Hu C.X."/>
            <person name="Zhou Y.K."/>
            <person name="Han B.P."/>
            <person name="Song L.R."/>
            <person name="Shu W.S."/>
        </authorList>
    </citation>
    <scope>NUCLEOTIDE SEQUENCE [LARGE SCALE GENOMIC DNA]</scope>
    <source>
        <strain evidence="1 2">FACHB-723</strain>
    </source>
</reference>
<dbReference type="Proteomes" id="UP000642094">
    <property type="component" value="Unassembled WGS sequence"/>
</dbReference>
<dbReference type="EMBL" id="JACJQB010000026">
    <property type="protein sequence ID" value="MBD2189006.1"/>
    <property type="molecule type" value="Genomic_DNA"/>
</dbReference>
<keyword evidence="2" id="KW-1185">Reference proteome</keyword>
<accession>A0ABR7ZYE5</accession>
<comment type="caution">
    <text evidence="1">The sequence shown here is derived from an EMBL/GenBank/DDBJ whole genome shotgun (WGS) entry which is preliminary data.</text>
</comment>
<gene>
    <name evidence="1" type="ORF">H6F41_12735</name>
</gene>
<organism evidence="1 2">
    <name type="scientific">Pseudanabaena mucicola FACHB-723</name>
    <dbReference type="NCBI Taxonomy" id="2692860"/>
    <lineage>
        <taxon>Bacteria</taxon>
        <taxon>Bacillati</taxon>
        <taxon>Cyanobacteriota</taxon>
        <taxon>Cyanophyceae</taxon>
        <taxon>Pseudanabaenales</taxon>
        <taxon>Pseudanabaenaceae</taxon>
        <taxon>Pseudanabaena</taxon>
    </lineage>
</organism>
<evidence type="ECO:0000313" key="2">
    <source>
        <dbReference type="Proteomes" id="UP000642094"/>
    </source>
</evidence>
<evidence type="ECO:0000313" key="1">
    <source>
        <dbReference type="EMBL" id="MBD2189006.1"/>
    </source>
</evidence>
<dbReference type="RefSeq" id="WP_190403844.1">
    <property type="nucleotide sequence ID" value="NZ_JACJQB010000026.1"/>
</dbReference>
<dbReference type="InterPro" id="IPR038573">
    <property type="entry name" value="BrnT_sf"/>
</dbReference>
<protein>
    <submittedName>
        <fullName evidence="1">BrnT family toxin</fullName>
    </submittedName>
</protein>
<name>A0ABR7ZYE5_9CYAN</name>
<dbReference type="Pfam" id="PF04365">
    <property type="entry name" value="BrnT_toxin"/>
    <property type="match status" value="1"/>
</dbReference>
<dbReference type="Gene3D" id="3.10.450.530">
    <property type="entry name" value="Ribonuclease toxin, BrnT, of type II toxin-antitoxin system"/>
    <property type="match status" value="1"/>
</dbReference>